<dbReference type="PROSITE" id="PS50222">
    <property type="entry name" value="EF_HAND_2"/>
    <property type="match status" value="1"/>
</dbReference>
<accession>A0A3P8YGF4</accession>
<dbReference type="CDD" id="cd13351">
    <property type="entry name" value="PH-GRAM1_TCB1D9_TCB1D9B"/>
    <property type="match status" value="1"/>
</dbReference>
<dbReference type="FunFam" id="2.30.29.30:FF:000041">
    <property type="entry name" value="TBC1 domain family member 9 isoform X1"/>
    <property type="match status" value="1"/>
</dbReference>
<dbReference type="Ensembl" id="ENSELUT00000023963.3">
    <property type="protein sequence ID" value="ENSELUP00000015000.3"/>
    <property type="gene ID" value="ENSELUG00000015042.3"/>
</dbReference>
<feature type="domain" description="EF-hand" evidence="7">
    <location>
        <begin position="876"/>
        <end position="911"/>
    </location>
</feature>
<dbReference type="InterPro" id="IPR004182">
    <property type="entry name" value="GRAM"/>
</dbReference>
<dbReference type="SMART" id="SM00164">
    <property type="entry name" value="TBC"/>
    <property type="match status" value="1"/>
</dbReference>
<organism evidence="8 9">
    <name type="scientific">Esox lucius</name>
    <name type="common">Northern pike</name>
    <dbReference type="NCBI Taxonomy" id="8010"/>
    <lineage>
        <taxon>Eukaryota</taxon>
        <taxon>Metazoa</taxon>
        <taxon>Chordata</taxon>
        <taxon>Craniata</taxon>
        <taxon>Vertebrata</taxon>
        <taxon>Euteleostomi</taxon>
        <taxon>Actinopterygii</taxon>
        <taxon>Neopterygii</taxon>
        <taxon>Teleostei</taxon>
        <taxon>Protacanthopterygii</taxon>
        <taxon>Esociformes</taxon>
        <taxon>Esocidae</taxon>
        <taxon>Esox</taxon>
    </lineage>
</organism>
<dbReference type="InterPro" id="IPR011993">
    <property type="entry name" value="PH-like_dom_sf"/>
</dbReference>
<dbReference type="InterPro" id="IPR036014">
    <property type="entry name" value="TCB1D9/TCB1D9B_PH-GRAM1"/>
</dbReference>
<name>A0A3P8YGF4_ESOLU</name>
<feature type="compositionally biased region" description="Basic and acidic residues" evidence="5">
    <location>
        <begin position="1111"/>
        <end position="1120"/>
    </location>
</feature>
<evidence type="ECO:0000256" key="1">
    <source>
        <dbReference type="ARBA" id="ARBA00022468"/>
    </source>
</evidence>
<dbReference type="FunFam" id="1.10.238.10:FF:000119">
    <property type="entry name" value="TBC1 domain family member 9"/>
    <property type="match status" value="1"/>
</dbReference>
<dbReference type="SUPFAM" id="SSF47923">
    <property type="entry name" value="Ypt/Rab-GAP domain of gyp1p"/>
    <property type="match status" value="2"/>
</dbReference>
<dbReference type="SUPFAM" id="SSF47473">
    <property type="entry name" value="EF-hand"/>
    <property type="match status" value="1"/>
</dbReference>
<feature type="domain" description="Rab-GAP TBC" evidence="6">
    <location>
        <begin position="501"/>
        <end position="688"/>
    </location>
</feature>
<evidence type="ECO:0000313" key="8">
    <source>
        <dbReference type="Ensembl" id="ENSELUP00000015000.3"/>
    </source>
</evidence>
<dbReference type="Gene3D" id="1.10.472.80">
    <property type="entry name" value="Ypt/Rab-GAP domain of gyp1p, domain 3"/>
    <property type="match status" value="1"/>
</dbReference>
<protein>
    <recommendedName>
        <fullName evidence="4">TBC1 domain family member 9</fullName>
    </recommendedName>
</protein>
<dbReference type="InterPro" id="IPR036017">
    <property type="entry name" value="TCB1D9/TCB1D9B_PH-GRAM2"/>
</dbReference>
<dbReference type="Bgee" id="ENSELUG00000015042">
    <property type="expression patterns" value="Expressed in head kidney and 15 other cell types or tissues"/>
</dbReference>
<dbReference type="GO" id="GO:0005509">
    <property type="term" value="F:calcium ion binding"/>
    <property type="evidence" value="ECO:0007669"/>
    <property type="project" value="InterPro"/>
</dbReference>
<dbReference type="Pfam" id="PF00566">
    <property type="entry name" value="RabGAP-TBC"/>
    <property type="match status" value="1"/>
</dbReference>
<keyword evidence="1" id="KW-0343">GTPase activation</keyword>
<feature type="region of interest" description="Disordered" evidence="5">
    <location>
        <begin position="1045"/>
        <end position="1152"/>
    </location>
</feature>
<dbReference type="PROSITE" id="PS50086">
    <property type="entry name" value="TBC_RABGAP"/>
    <property type="match status" value="1"/>
</dbReference>
<reference evidence="8" key="3">
    <citation type="submission" date="2025-08" db="UniProtKB">
        <authorList>
            <consortium name="Ensembl"/>
        </authorList>
    </citation>
    <scope>IDENTIFICATION</scope>
</reference>
<proteinExistence type="predicted"/>
<dbReference type="Gene3D" id="1.10.10.750">
    <property type="entry name" value="Ypt/Rab-GAP domain of gyp1p, domain 1"/>
    <property type="match status" value="1"/>
</dbReference>
<dbReference type="GO" id="GO:0005096">
    <property type="term" value="F:GTPase activator activity"/>
    <property type="evidence" value="ECO:0007669"/>
    <property type="project" value="UniProtKB-KW"/>
</dbReference>
<reference evidence="8" key="4">
    <citation type="submission" date="2025-09" db="UniProtKB">
        <authorList>
            <consortium name="Ensembl"/>
        </authorList>
    </citation>
    <scope>IDENTIFICATION</scope>
</reference>
<keyword evidence="2" id="KW-0677">Repeat</keyword>
<dbReference type="FunFam" id="2.30.29.30:FF:000013">
    <property type="entry name" value="Putative TBC1 domain family member 8B"/>
    <property type="match status" value="1"/>
</dbReference>
<dbReference type="Pfam" id="PF02893">
    <property type="entry name" value="GRAM"/>
    <property type="match status" value="2"/>
</dbReference>
<dbReference type="GeneTree" id="ENSGT00940000157878"/>
<dbReference type="Proteomes" id="UP000265140">
    <property type="component" value="Chromosome 25"/>
</dbReference>
<comment type="function">
    <text evidence="3">May act as a GTPase-activating protein for Rab family protein(s).</text>
</comment>
<evidence type="ECO:0000259" key="7">
    <source>
        <dbReference type="PROSITE" id="PS50222"/>
    </source>
</evidence>
<dbReference type="FunFam" id="1.10.10.750:FF:000008">
    <property type="entry name" value="TBC1 domain family member 9"/>
    <property type="match status" value="1"/>
</dbReference>
<reference evidence="9" key="1">
    <citation type="journal article" date="2014" name="PLoS ONE">
        <title>The genome and linkage map of the northern pike (Esox lucius): conserved synteny revealed between the salmonid sister group and the Neoteleostei.</title>
        <authorList>
            <person name="Rondeau E.B."/>
            <person name="Minkley D.R."/>
            <person name="Leong J.S."/>
            <person name="Messmer A.M."/>
            <person name="Jantzen J.R."/>
            <person name="von Schalburg K.R."/>
            <person name="Lemon C."/>
            <person name="Bird N.H."/>
            <person name="Koop B.F."/>
        </authorList>
    </citation>
    <scope>NUCLEOTIDE SEQUENCE</scope>
</reference>
<dbReference type="Gene3D" id="1.10.238.10">
    <property type="entry name" value="EF-hand"/>
    <property type="match status" value="1"/>
</dbReference>
<evidence type="ECO:0000256" key="4">
    <source>
        <dbReference type="ARBA" id="ARBA00072016"/>
    </source>
</evidence>
<dbReference type="InterPro" id="IPR035969">
    <property type="entry name" value="Rab-GAP_TBC_sf"/>
</dbReference>
<evidence type="ECO:0000256" key="2">
    <source>
        <dbReference type="ARBA" id="ARBA00022737"/>
    </source>
</evidence>
<feature type="compositionally biased region" description="Polar residues" evidence="5">
    <location>
        <begin position="1121"/>
        <end position="1130"/>
    </location>
</feature>
<dbReference type="Gene3D" id="1.10.8.270">
    <property type="entry name" value="putative rabgap domain of human tbc1 domain family member 14 like domains"/>
    <property type="match status" value="1"/>
</dbReference>
<dbReference type="InterPro" id="IPR011992">
    <property type="entry name" value="EF-hand-dom_pair"/>
</dbReference>
<evidence type="ECO:0000256" key="5">
    <source>
        <dbReference type="SAM" id="MobiDB-lite"/>
    </source>
</evidence>
<sequence>WWLYSHTATKPSKMWVNPEEVLQAGALWITERANPYFILQKRKGHGDGGGGLAGLLVGTLDVVLDSSARVAPYRILYETPHSLTYWLIAHGSSRKEITEHWEWLEQNLLQTLSIFENENDITTFVKGKVQGIIAEYNKNHDVKEDDDTDKFKEAICKFRKLFGMPEEEKLVNYYSCSYWKGKVPRQGWLYLSINHICFYSYLLGKEAKLVIRWADITQLEKSATLLLPDAVKVSTRAAEHVFSVFLNVNETFKLMEQLANIAMRQLLDNEGFEQDRSLPKLKRKSPKKVSALKRDLDARAKSERYRALFRLPKDEKLDGHTGCTLWTPFNKTHILGQMFVSTNYICFTSKEETLCSLIIPLREVTIVEKADSSNVLPSPLSISTKNRMTFLFANLKDRDFLVQRISDFLQQTTSKIRFEREIAGSLSSSDDEVRPCLCHCIVPTATQALMTMYRRRSPEEFNPKLAKEYLKEQAWKNHFTEYGQGMCMYRTERTKDLVLQGIPENMRGELWLLFSGAINEMATHPGYYEDLVEKSMGKYNLATEEIERDLHRSLPEHPAFQNEMGIAALRRVLTAYAFRNPNIGYCQAMNIVTSVLLLYAKEEEAFWLLVALCERMLPDYYNTRVVGALVDQGVFEELAREYVPELYDCMQDLGVISTISLSWFLTLFLSVMPFESAVVVVDCFFYEGIKVIFQLALSVLHANIHQLLEAKDDGEAMTVLGRYLDSVTNKDSTLPPIPHLHSLLTDDGEPHPDVDIFKLVRSCYEKFGSIRADVIEQMRFKQRLRVIQTIEDTTKRNVVRTIVTETAFSIDELEELYVLFKAEHLTSCYWGGTGSSNPTDRHDPSLPYLEQYRIDLEQFRGLFSLLFPWAPANSAHSDPLAQRLFRLLDHNGDSLINFREFISGLSILCHGDLTEKLKILYNMHVMPGKCACVRACVRAYVHVCTYSECWAASLTSMFVPTVKKLQAPDYRNYLKLWNRGTKNNLENVKDLPKLNQSQFIELCKTLYNMFSEDAQEQELYHATATVTSLLLEMGEVGKLFCCPTKDPEEEDLEDPGEAKPCEPALVGGAQPGSVYHERVQGEGEGEEEEGEARPHGPGNGDSGGEQLSGMEDIRLEDSSPKDTGTSSSMLISDDETKDDTSMSSYSVLSTGSHELDDKLHCEDIADDTVLVRGGMPHSTSVDKDWAITFEQFLASVLTEQALVLYFEKPVDVAARITNAKNVRKAGRPLLSTSDYEIFLSG</sequence>
<evidence type="ECO:0000313" key="9">
    <source>
        <dbReference type="Proteomes" id="UP000265140"/>
    </source>
</evidence>
<keyword evidence="9" id="KW-1185">Reference proteome</keyword>
<dbReference type="FunFam" id="1.10.472.80:FF:000016">
    <property type="entry name" value="TBC1 domain family, member 9"/>
    <property type="match status" value="1"/>
</dbReference>
<feature type="compositionally biased region" description="Polar residues" evidence="5">
    <location>
        <begin position="1141"/>
        <end position="1152"/>
    </location>
</feature>
<dbReference type="PANTHER" id="PTHR47666">
    <property type="entry name" value="PROTEIN VASCULAR ASSOCIATED DEATH 1, CHLOROPLASTIC"/>
    <property type="match status" value="1"/>
</dbReference>
<dbReference type="GO" id="GO:0003008">
    <property type="term" value="P:system process"/>
    <property type="evidence" value="ECO:0007669"/>
    <property type="project" value="UniProtKB-ARBA"/>
</dbReference>
<dbReference type="PANTHER" id="PTHR47666:SF3">
    <property type="entry name" value="TBC1 DOMAIN FAMILY MEMBER 9"/>
    <property type="match status" value="1"/>
</dbReference>
<dbReference type="CDD" id="cd13354">
    <property type="entry name" value="PH-GRAM2_TCB1D9_TCB1D9B"/>
    <property type="match status" value="1"/>
</dbReference>
<evidence type="ECO:0000256" key="3">
    <source>
        <dbReference type="ARBA" id="ARBA00043879"/>
    </source>
</evidence>
<dbReference type="InterPro" id="IPR002048">
    <property type="entry name" value="EF_hand_dom"/>
</dbReference>
<dbReference type="InterPro" id="IPR000195">
    <property type="entry name" value="Rab-GAP-TBC_dom"/>
</dbReference>
<evidence type="ECO:0000259" key="6">
    <source>
        <dbReference type="PROSITE" id="PS50086"/>
    </source>
</evidence>
<dbReference type="SMART" id="SM00568">
    <property type="entry name" value="GRAM"/>
    <property type="match status" value="2"/>
</dbReference>
<dbReference type="Gene3D" id="2.30.29.30">
    <property type="entry name" value="Pleckstrin-homology domain (PH domain)/Phosphotyrosine-binding domain (PTB)"/>
    <property type="match status" value="2"/>
</dbReference>
<reference evidence="8" key="2">
    <citation type="submission" date="2020-02" db="EMBL/GenBank/DDBJ databases">
        <title>Esox lucius (northern pike) genome, fEsoLuc1, primary haplotype.</title>
        <authorList>
            <person name="Myers G."/>
            <person name="Karagic N."/>
            <person name="Meyer A."/>
            <person name="Pippel M."/>
            <person name="Reichard M."/>
            <person name="Winkler S."/>
            <person name="Tracey A."/>
            <person name="Sims Y."/>
            <person name="Howe K."/>
            <person name="Rhie A."/>
            <person name="Formenti G."/>
            <person name="Durbin R."/>
            <person name="Fedrigo O."/>
            <person name="Jarvis E.D."/>
        </authorList>
    </citation>
    <scope>NUCLEOTIDE SEQUENCE [LARGE SCALE GENOMIC DNA]</scope>
</reference>
<dbReference type="FunFam" id="1.10.8.270:FF:000002">
    <property type="entry name" value="TBC1 domain family member 9B"/>
    <property type="match status" value="1"/>
</dbReference>
<dbReference type="AlphaFoldDB" id="A0A3P8YGF4"/>